<dbReference type="Gene3D" id="1.25.40.10">
    <property type="entry name" value="Tetratricopeptide repeat domain"/>
    <property type="match status" value="1"/>
</dbReference>
<evidence type="ECO:0008006" key="3">
    <source>
        <dbReference type="Google" id="ProtNLM"/>
    </source>
</evidence>
<name>A0ABQ2KV93_9BACL</name>
<sequence length="462" mass="53557">MKNTSRLRSAIEMEMAKQGYNFSTLSEKSGINRGVFSAILNSTPPKPVSFHQLTMITQALDMPEDWLFDDYVGECFYGGKPNRRRIEPFLLACSKQGRTDLIRQVLKRLLEDLKYVSFIFEKAEELFVAGKFAESVPFYEAVIEHEKHQHSTRLSVSQYRLWRTRLSEDSEENLKVSVQFEPFRCLLPDWLKLDALLRLCNLYDDLGKYTEMEIFADEMFETASHLYEKLKKGGNKSPKAEPQLFPARPLVFYYASALLQKQLALIGQERYEEAKPYGEQYGNLDDFEILDDEEGRTEVEIFKVFALGNRLELELMLGNFSVLPEYAAYMNNHPNETPQGLLTLVKAANRHDANVDELLNEYYVPLETYLAQRPDSYYPENVIRSTYAGLHYQLAIYHHRSGRRSESAAHVRACWELSQALNNQQHFRQLASLLALSPMFLPDHFVKNENKTSMTKIEESRS</sequence>
<protein>
    <recommendedName>
        <fullName evidence="3">DNA-binding protein</fullName>
    </recommendedName>
</protein>
<dbReference type="RefSeq" id="WP_018976853.1">
    <property type="nucleotide sequence ID" value="NZ_BMLN01000002.1"/>
</dbReference>
<reference evidence="2" key="1">
    <citation type="journal article" date="2019" name="Int. J. Syst. Evol. Microbiol.">
        <title>The Global Catalogue of Microorganisms (GCM) 10K type strain sequencing project: providing services to taxonomists for standard genome sequencing and annotation.</title>
        <authorList>
            <consortium name="The Broad Institute Genomics Platform"/>
            <consortium name="The Broad Institute Genome Sequencing Center for Infectious Disease"/>
            <person name="Wu L."/>
            <person name="Ma J."/>
        </authorList>
    </citation>
    <scope>NUCLEOTIDE SEQUENCE [LARGE SCALE GENOMIC DNA]</scope>
    <source>
        <strain evidence="2">CGMCC 1.6964</strain>
    </source>
</reference>
<dbReference type="InterPro" id="IPR011990">
    <property type="entry name" value="TPR-like_helical_dom_sf"/>
</dbReference>
<dbReference type="Proteomes" id="UP000606653">
    <property type="component" value="Unassembled WGS sequence"/>
</dbReference>
<proteinExistence type="predicted"/>
<dbReference type="SUPFAM" id="SSF48452">
    <property type="entry name" value="TPR-like"/>
    <property type="match status" value="1"/>
</dbReference>
<dbReference type="EMBL" id="BMLN01000002">
    <property type="protein sequence ID" value="GGN93603.1"/>
    <property type="molecule type" value="Genomic_DNA"/>
</dbReference>
<accession>A0ABQ2KV93</accession>
<keyword evidence="2" id="KW-1185">Reference proteome</keyword>
<organism evidence="1 2">
    <name type="scientific">Saccharibacillus kuerlensis</name>
    <dbReference type="NCBI Taxonomy" id="459527"/>
    <lineage>
        <taxon>Bacteria</taxon>
        <taxon>Bacillati</taxon>
        <taxon>Bacillota</taxon>
        <taxon>Bacilli</taxon>
        <taxon>Bacillales</taxon>
        <taxon>Paenibacillaceae</taxon>
        <taxon>Saccharibacillus</taxon>
    </lineage>
</organism>
<evidence type="ECO:0000313" key="1">
    <source>
        <dbReference type="EMBL" id="GGN93603.1"/>
    </source>
</evidence>
<gene>
    <name evidence="1" type="ORF">GCM10010969_07550</name>
</gene>
<comment type="caution">
    <text evidence="1">The sequence shown here is derived from an EMBL/GenBank/DDBJ whole genome shotgun (WGS) entry which is preliminary data.</text>
</comment>
<evidence type="ECO:0000313" key="2">
    <source>
        <dbReference type="Proteomes" id="UP000606653"/>
    </source>
</evidence>